<keyword evidence="1" id="KW-0812">Transmembrane</keyword>
<evidence type="ECO:0000259" key="2">
    <source>
        <dbReference type="Pfam" id="PF04892"/>
    </source>
</evidence>
<keyword evidence="1" id="KW-1133">Transmembrane helix</keyword>
<feature type="transmembrane region" description="Helical" evidence="1">
    <location>
        <begin position="158"/>
        <end position="175"/>
    </location>
</feature>
<proteinExistence type="predicted"/>
<protein>
    <submittedName>
        <fullName evidence="3">VanZ family protein</fullName>
    </submittedName>
</protein>
<feature type="transmembrane region" description="Helical" evidence="1">
    <location>
        <begin position="118"/>
        <end position="138"/>
    </location>
</feature>
<evidence type="ECO:0000313" key="4">
    <source>
        <dbReference type="Proteomes" id="UP001596098"/>
    </source>
</evidence>
<accession>A0ABW1QX15</accession>
<dbReference type="Pfam" id="PF04892">
    <property type="entry name" value="VanZ"/>
    <property type="match status" value="1"/>
</dbReference>
<reference evidence="4" key="1">
    <citation type="journal article" date="2019" name="Int. J. Syst. Evol. Microbiol.">
        <title>The Global Catalogue of Microorganisms (GCM) 10K type strain sequencing project: providing services to taxonomists for standard genome sequencing and annotation.</title>
        <authorList>
            <consortium name="The Broad Institute Genomics Platform"/>
            <consortium name="The Broad Institute Genome Sequencing Center for Infectious Disease"/>
            <person name="Wu L."/>
            <person name="Ma J."/>
        </authorList>
    </citation>
    <scope>NUCLEOTIDE SEQUENCE [LARGE SCALE GENOMIC DNA]</scope>
    <source>
        <strain evidence="4">DFY28</strain>
    </source>
</reference>
<dbReference type="EMBL" id="JBHSQI010000002">
    <property type="protein sequence ID" value="MFC6153099.1"/>
    <property type="molecule type" value="Genomic_DNA"/>
</dbReference>
<keyword evidence="4" id="KW-1185">Reference proteome</keyword>
<feature type="transmembrane region" description="Helical" evidence="1">
    <location>
        <begin position="6"/>
        <end position="27"/>
    </location>
</feature>
<feature type="transmembrane region" description="Helical" evidence="1">
    <location>
        <begin position="39"/>
        <end position="60"/>
    </location>
</feature>
<dbReference type="Proteomes" id="UP001596098">
    <property type="component" value="Unassembled WGS sequence"/>
</dbReference>
<evidence type="ECO:0000313" key="3">
    <source>
        <dbReference type="EMBL" id="MFC6153099.1"/>
    </source>
</evidence>
<feature type="transmembrane region" description="Helical" evidence="1">
    <location>
        <begin position="94"/>
        <end position="111"/>
    </location>
</feature>
<gene>
    <name evidence="3" type="ORF">ACFPWU_05410</name>
</gene>
<dbReference type="InterPro" id="IPR006976">
    <property type="entry name" value="VanZ-like"/>
</dbReference>
<sequence>MVLVGVQGMLVGVAASGVLALLVAWVLVRLLPPVSAWAWALLVFAVLCIGVITLTPAYAVPEVIPADARPTRCSMDYGGPAPEGFWVVAGNQRLLNVAIFVPAGFLLVLALGRWRAAWVLAPLGLLGLAAYSVAIEWVQFEVARIDRACDVTDMVDNTVGAALGFVVGLLALLLVRPWRAPSVKERALRG</sequence>
<feature type="domain" description="VanZ-like" evidence="2">
    <location>
        <begin position="49"/>
        <end position="169"/>
    </location>
</feature>
<comment type="caution">
    <text evidence="3">The sequence shown here is derived from an EMBL/GenBank/DDBJ whole genome shotgun (WGS) entry which is preliminary data.</text>
</comment>
<organism evidence="3 4">
    <name type="scientific">Nocardioides yefusunii</name>
    <dbReference type="NCBI Taxonomy" id="2500546"/>
    <lineage>
        <taxon>Bacteria</taxon>
        <taxon>Bacillati</taxon>
        <taxon>Actinomycetota</taxon>
        <taxon>Actinomycetes</taxon>
        <taxon>Propionibacteriales</taxon>
        <taxon>Nocardioidaceae</taxon>
        <taxon>Nocardioides</taxon>
    </lineage>
</organism>
<keyword evidence="1" id="KW-0472">Membrane</keyword>
<dbReference type="RefSeq" id="WP_128219303.1">
    <property type="nucleotide sequence ID" value="NZ_CP034929.1"/>
</dbReference>
<name>A0ABW1QX15_9ACTN</name>
<evidence type="ECO:0000256" key="1">
    <source>
        <dbReference type="SAM" id="Phobius"/>
    </source>
</evidence>